<evidence type="ECO:0000256" key="3">
    <source>
        <dbReference type="ARBA" id="ARBA00022840"/>
    </source>
</evidence>
<dbReference type="STRING" id="1004156.AYP45_10665"/>
<feature type="domain" description="ATP-grasp" evidence="6">
    <location>
        <begin position="33"/>
        <end position="69"/>
    </location>
</feature>
<dbReference type="PROSITE" id="PS50975">
    <property type="entry name" value="ATP_GRASP"/>
    <property type="match status" value="1"/>
</dbReference>
<sequence>MIDFLSNNTKIIENIIQKALLQNRYELLEPEAKEFIEACGINTTKQRMTSSREEAIQAARSMGYPVVLKIVSPDISHKTEVGGVKLGIQDDNGVVNAYDEITRDVTSRQPGARIHGIIVQEMATPSTEVIVGGLRDPQFGPAVMFGLGGIFVEVFKDVSFRIAPVEEYEARDMIRQIKGAEVLKGFRNRKAADISALAQTIVQVSDIMVTIEEVKEIDLNPILVYPIGLKAVDARIILNQFISSQNS</sequence>
<evidence type="ECO:0000313" key="7">
    <source>
        <dbReference type="EMBL" id="OOP56143.1"/>
    </source>
</evidence>
<dbReference type="InterPro" id="IPR013815">
    <property type="entry name" value="ATP_grasp_subdomain_1"/>
</dbReference>
<keyword evidence="3 5" id="KW-0067">ATP-binding</keyword>
<dbReference type="SUPFAM" id="SSF56059">
    <property type="entry name" value="Glutathione synthetase ATP-binding domain-like"/>
    <property type="match status" value="1"/>
</dbReference>
<evidence type="ECO:0000256" key="5">
    <source>
        <dbReference type="PROSITE-ProRule" id="PRU00409"/>
    </source>
</evidence>
<dbReference type="Proteomes" id="UP000189681">
    <property type="component" value="Unassembled WGS sequence"/>
</dbReference>
<dbReference type="PANTHER" id="PTHR43334">
    <property type="entry name" value="ACETATE--COA LIGASE [ADP-FORMING]"/>
    <property type="match status" value="1"/>
</dbReference>
<evidence type="ECO:0000256" key="2">
    <source>
        <dbReference type="ARBA" id="ARBA00022741"/>
    </source>
</evidence>
<dbReference type="InterPro" id="IPR011761">
    <property type="entry name" value="ATP-grasp"/>
</dbReference>
<dbReference type="InterPro" id="IPR051538">
    <property type="entry name" value="Acyl-CoA_Synth/Transferase"/>
</dbReference>
<dbReference type="GO" id="GO:0016874">
    <property type="term" value="F:ligase activity"/>
    <property type="evidence" value="ECO:0007669"/>
    <property type="project" value="UniProtKB-KW"/>
</dbReference>
<proteinExistence type="inferred from homology"/>
<dbReference type="Gene3D" id="3.30.470.20">
    <property type="entry name" value="ATP-grasp fold, B domain"/>
    <property type="match status" value="1"/>
</dbReference>
<keyword evidence="1" id="KW-0436">Ligase</keyword>
<comment type="caution">
    <text evidence="7">The sequence shown here is derived from an EMBL/GenBank/DDBJ whole genome shotgun (WGS) entry which is preliminary data.</text>
</comment>
<protein>
    <submittedName>
        <fullName evidence="7">Acetyl-CoA synthetase</fullName>
    </submittedName>
</protein>
<evidence type="ECO:0000313" key="8">
    <source>
        <dbReference type="Proteomes" id="UP000189681"/>
    </source>
</evidence>
<evidence type="ECO:0000256" key="4">
    <source>
        <dbReference type="ARBA" id="ARBA00060888"/>
    </source>
</evidence>
<dbReference type="Pfam" id="PF13549">
    <property type="entry name" value="ATP-grasp_5"/>
    <property type="match status" value="1"/>
</dbReference>
<dbReference type="EMBL" id="AYTS01000095">
    <property type="protein sequence ID" value="OOP56143.1"/>
    <property type="molecule type" value="Genomic_DNA"/>
</dbReference>
<dbReference type="Gene3D" id="3.30.1490.20">
    <property type="entry name" value="ATP-grasp fold, A domain"/>
    <property type="match status" value="1"/>
</dbReference>
<dbReference type="AlphaFoldDB" id="A0A1V4ASL6"/>
<organism evidence="7 8">
    <name type="scientific">Candidatus Brocadia carolinensis</name>
    <dbReference type="NCBI Taxonomy" id="1004156"/>
    <lineage>
        <taxon>Bacteria</taxon>
        <taxon>Pseudomonadati</taxon>
        <taxon>Planctomycetota</taxon>
        <taxon>Candidatus Brocadiia</taxon>
        <taxon>Candidatus Brocadiales</taxon>
        <taxon>Candidatus Brocadiaceae</taxon>
        <taxon>Candidatus Brocadia</taxon>
    </lineage>
</organism>
<dbReference type="GO" id="GO:0005524">
    <property type="term" value="F:ATP binding"/>
    <property type="evidence" value="ECO:0007669"/>
    <property type="project" value="UniProtKB-UniRule"/>
</dbReference>
<evidence type="ECO:0000256" key="1">
    <source>
        <dbReference type="ARBA" id="ARBA00022598"/>
    </source>
</evidence>
<name>A0A1V4ASL6_9BACT</name>
<gene>
    <name evidence="7" type="ORF">AYP45_10665</name>
</gene>
<dbReference type="PANTHER" id="PTHR43334:SF1">
    <property type="entry name" value="3-HYDROXYPROPIONATE--COA LIGASE [ADP-FORMING]"/>
    <property type="match status" value="1"/>
</dbReference>
<dbReference type="FunFam" id="3.30.1490.20:FF:000020">
    <property type="entry name" value="Protein lysine acetyltransferase"/>
    <property type="match status" value="1"/>
</dbReference>
<dbReference type="GO" id="GO:0046872">
    <property type="term" value="F:metal ion binding"/>
    <property type="evidence" value="ECO:0007669"/>
    <property type="project" value="InterPro"/>
</dbReference>
<keyword evidence="2 5" id="KW-0547">Nucleotide-binding</keyword>
<reference evidence="7 8" key="1">
    <citation type="journal article" date="2017" name="Water Res.">
        <title>Discovery and metagenomic analysis of an anammox bacterial enrichment related to Candidatus "Brocadia caroliniensis" in a full-scale glycerol-fed nitritation-denitritation separate centrate treatment process.</title>
        <authorList>
            <person name="Park H."/>
            <person name="Brotto A.C."/>
            <person name="van Loosdrecht M.C."/>
            <person name="Chandran K."/>
        </authorList>
    </citation>
    <scope>NUCLEOTIDE SEQUENCE [LARGE SCALE GENOMIC DNA]</scope>
    <source>
        <strain evidence="7">26THWARD</strain>
    </source>
</reference>
<comment type="similarity">
    <text evidence="4">In the N-terminal section; belongs to the acetate CoA ligase alpha subunit family.</text>
</comment>
<evidence type="ECO:0000259" key="6">
    <source>
        <dbReference type="PROSITE" id="PS50975"/>
    </source>
</evidence>
<accession>A0A1V4ASL6</accession>